<dbReference type="AlphaFoldDB" id="A0A336KKM9"/>
<organism evidence="1">
    <name type="scientific">Culicoides sonorensis</name>
    <name type="common">Biting midge</name>
    <dbReference type="NCBI Taxonomy" id="179676"/>
    <lineage>
        <taxon>Eukaryota</taxon>
        <taxon>Metazoa</taxon>
        <taxon>Ecdysozoa</taxon>
        <taxon>Arthropoda</taxon>
        <taxon>Hexapoda</taxon>
        <taxon>Insecta</taxon>
        <taxon>Pterygota</taxon>
        <taxon>Neoptera</taxon>
        <taxon>Endopterygota</taxon>
        <taxon>Diptera</taxon>
        <taxon>Nematocera</taxon>
        <taxon>Chironomoidea</taxon>
        <taxon>Ceratopogonidae</taxon>
        <taxon>Ceratopogoninae</taxon>
        <taxon>Culicoides</taxon>
        <taxon>Monoculicoides</taxon>
    </lineage>
</organism>
<reference evidence="1" key="1">
    <citation type="submission" date="2018-04" db="EMBL/GenBank/DDBJ databases">
        <authorList>
            <person name="Go L.Y."/>
            <person name="Mitchell J.A."/>
        </authorList>
    </citation>
    <scope>NUCLEOTIDE SEQUENCE</scope>
    <source>
        <tissue evidence="1">Whole organism</tissue>
    </source>
</reference>
<dbReference type="EMBL" id="UFQT01000504">
    <property type="protein sequence ID" value="SSX24842.1"/>
    <property type="molecule type" value="Genomic_DNA"/>
</dbReference>
<dbReference type="VEuPathDB" id="VectorBase:CSON011561"/>
<accession>A0A336KKM9</accession>
<reference evidence="2" key="2">
    <citation type="submission" date="2018-07" db="EMBL/GenBank/DDBJ databases">
        <authorList>
            <person name="Quirk P.G."/>
            <person name="Krulwich T.A."/>
        </authorList>
    </citation>
    <scope>NUCLEOTIDE SEQUENCE</scope>
</reference>
<sequence>MKTLSVGIKSCVTNDLTLNFSKYSSDELLSRDPSALMQLQKLSDIRDTDMHKEGESLRVVSSLIDS</sequence>
<name>A0A336KKM9_CULSO</name>
<dbReference type="EMBL" id="UFQS01000504">
    <property type="protein sequence ID" value="SSX04478.1"/>
    <property type="molecule type" value="Genomic_DNA"/>
</dbReference>
<evidence type="ECO:0000313" key="2">
    <source>
        <dbReference type="EMBL" id="SSX24842.1"/>
    </source>
</evidence>
<evidence type="ECO:0000313" key="1">
    <source>
        <dbReference type="EMBL" id="SSX04478.1"/>
    </source>
</evidence>
<proteinExistence type="predicted"/>
<protein>
    <submittedName>
        <fullName evidence="1">CSON011561 protein</fullName>
    </submittedName>
</protein>
<gene>
    <name evidence="1" type="primary">CSON011561</name>
</gene>